<gene>
    <name evidence="2" type="ORF">F2Q70_00030619</name>
</gene>
<accession>A0A8S9FCP1</accession>
<reference evidence="2" key="1">
    <citation type="submission" date="2019-12" db="EMBL/GenBank/DDBJ databases">
        <title>Genome sequencing and annotation of Brassica cretica.</title>
        <authorList>
            <person name="Studholme D.J."/>
            <person name="Sarris P.F."/>
        </authorList>
    </citation>
    <scope>NUCLEOTIDE SEQUENCE</scope>
    <source>
        <strain evidence="2">PFS-102/07</strain>
        <tissue evidence="2">Leaf</tissue>
    </source>
</reference>
<comment type="similarity">
    <text evidence="1">Belongs to the bystin family.</text>
</comment>
<dbReference type="GO" id="GO:0005737">
    <property type="term" value="C:cytoplasm"/>
    <property type="evidence" value="ECO:0007669"/>
    <property type="project" value="TreeGrafter"/>
</dbReference>
<dbReference type="GO" id="GO:0006364">
    <property type="term" value="P:rRNA processing"/>
    <property type="evidence" value="ECO:0007669"/>
    <property type="project" value="TreeGrafter"/>
</dbReference>
<sequence>MDKKRDRIVNAQPFITDDASVANAERSPITAEFSAASALNTEEEKRVFEEEEDDIGHFYGNFDDDSYQVRTTTAKKQDRIVNAQPFINDDASVGSSRKRSKLLEADISYKIIKVALAQQKEIANEENAERNPITAVFSAASALNVEEEKRVIEEEEDDIDVFDGKFDDDSYQEDEKLFESFCVKNAPPQRTLADILIKKIKDNDAELAEEEHPDPQMDPMIAKLYKGVVKLMIEYTIGKMPRAFVKKTMSKKREGIVNAQPFITNDASVGTSRKQSKVQKTNQQQDKIVDEENVERNPITVVFSAASTLNAEEEKRVIEAEEDDIDDFDGKFDDDSYQRDVNEEDEKLFDSFFVKSTPPQYTLADIIIKKIKDNDAELAEEERHDPEMVPMIAKLNKGVAKLMSDGWENSKIICADHKCSFFIHLVYRVRKKMAKKRDRIVNAQPFITDDASVGSSRKRSKVPKIHQQQNQLLEVGISSKIMKVALGQQKEIAEEENAEWNSITAVFSAASALNTEEEKRVI</sequence>
<name>A0A8S9FCP1_BRACR</name>
<organism evidence="2">
    <name type="scientific">Brassica cretica</name>
    <name type="common">Mustard</name>
    <dbReference type="NCBI Taxonomy" id="69181"/>
    <lineage>
        <taxon>Eukaryota</taxon>
        <taxon>Viridiplantae</taxon>
        <taxon>Streptophyta</taxon>
        <taxon>Embryophyta</taxon>
        <taxon>Tracheophyta</taxon>
        <taxon>Spermatophyta</taxon>
        <taxon>Magnoliopsida</taxon>
        <taxon>eudicotyledons</taxon>
        <taxon>Gunneridae</taxon>
        <taxon>Pentapetalae</taxon>
        <taxon>rosids</taxon>
        <taxon>malvids</taxon>
        <taxon>Brassicales</taxon>
        <taxon>Brassicaceae</taxon>
        <taxon>Brassiceae</taxon>
        <taxon>Brassica</taxon>
    </lineage>
</organism>
<dbReference type="AlphaFoldDB" id="A0A8S9FCP1"/>
<dbReference type="PANTHER" id="PTHR12821">
    <property type="entry name" value="BYSTIN"/>
    <property type="match status" value="1"/>
</dbReference>
<dbReference type="GO" id="GO:0030688">
    <property type="term" value="C:preribosome, small subunit precursor"/>
    <property type="evidence" value="ECO:0007669"/>
    <property type="project" value="TreeGrafter"/>
</dbReference>
<evidence type="ECO:0000313" key="2">
    <source>
        <dbReference type="EMBL" id="KAF2530901.1"/>
    </source>
</evidence>
<dbReference type="PANTHER" id="PTHR12821:SF0">
    <property type="entry name" value="BYSTIN"/>
    <property type="match status" value="1"/>
</dbReference>
<dbReference type="GO" id="GO:0030515">
    <property type="term" value="F:snoRNA binding"/>
    <property type="evidence" value="ECO:0007669"/>
    <property type="project" value="TreeGrafter"/>
</dbReference>
<evidence type="ECO:0000256" key="1">
    <source>
        <dbReference type="ARBA" id="ARBA00007114"/>
    </source>
</evidence>
<proteinExistence type="inferred from homology"/>
<dbReference type="Pfam" id="PF05291">
    <property type="entry name" value="Bystin"/>
    <property type="match status" value="1"/>
</dbReference>
<dbReference type="InterPro" id="IPR007955">
    <property type="entry name" value="Bystin"/>
</dbReference>
<protein>
    <submittedName>
        <fullName evidence="2">Uncharacterized protein</fullName>
    </submittedName>
</protein>
<dbReference type="EMBL" id="QGKY02002305">
    <property type="protein sequence ID" value="KAF2530901.1"/>
    <property type="molecule type" value="Genomic_DNA"/>
</dbReference>
<dbReference type="GO" id="GO:0005730">
    <property type="term" value="C:nucleolus"/>
    <property type="evidence" value="ECO:0007669"/>
    <property type="project" value="TreeGrafter"/>
</dbReference>
<comment type="caution">
    <text evidence="2">The sequence shown here is derived from an EMBL/GenBank/DDBJ whole genome shotgun (WGS) entry which is preliminary data.</text>
</comment>